<dbReference type="AlphaFoldDB" id="B7K9Z3"/>
<protein>
    <submittedName>
        <fullName evidence="1">Uncharacterized protein</fullName>
    </submittedName>
</protein>
<sequence length="177" mass="20457">MFFVTVPTWKQSIPSQHLAYQTQSEMVILSLDQQNLVNEYHELLNQVKIPISYEQCEQQPGLILYGYYDRIDNLMVLCKDAIKQSHEYVETLVHESWHAVQDCIDGLDNSEITPFLTKDPDLLTMMLNNLTPTEVENILHNYEKVDQAYEIEAFFLQKYPNLVLKGLNTCVIQAASG</sequence>
<organism evidence="1 2">
    <name type="scientific">Gloeothece citriformis (strain PCC 7424)</name>
    <name type="common">Cyanothece sp. (strain PCC 7424)</name>
    <dbReference type="NCBI Taxonomy" id="65393"/>
    <lineage>
        <taxon>Bacteria</taxon>
        <taxon>Bacillati</taxon>
        <taxon>Cyanobacteriota</taxon>
        <taxon>Cyanophyceae</taxon>
        <taxon>Oscillatoriophycideae</taxon>
        <taxon>Chroococcales</taxon>
        <taxon>Aphanothecaceae</taxon>
        <taxon>Gloeothece</taxon>
        <taxon>Gloeothece citriformis</taxon>
    </lineage>
</organism>
<dbReference type="STRING" id="65393.PCC7424_2945"/>
<accession>B7K9Z3</accession>
<evidence type="ECO:0000313" key="2">
    <source>
        <dbReference type="Proteomes" id="UP000002384"/>
    </source>
</evidence>
<evidence type="ECO:0000313" key="1">
    <source>
        <dbReference type="EMBL" id="ACK71349.1"/>
    </source>
</evidence>
<dbReference type="Proteomes" id="UP000002384">
    <property type="component" value="Chromosome"/>
</dbReference>
<dbReference type="RefSeq" id="WP_015954947.1">
    <property type="nucleotide sequence ID" value="NC_011729.1"/>
</dbReference>
<keyword evidence="2" id="KW-1185">Reference proteome</keyword>
<name>B7K9Z3_GLOC7</name>
<gene>
    <name evidence="1" type="ordered locus">PCC7424_2945</name>
</gene>
<reference evidence="2" key="1">
    <citation type="journal article" date="2011" name="MBio">
        <title>Novel metabolic attributes of the genus Cyanothece, comprising a group of unicellular nitrogen-fixing Cyanobacteria.</title>
        <authorList>
            <person name="Bandyopadhyay A."/>
            <person name="Elvitigala T."/>
            <person name="Welsh E."/>
            <person name="Stockel J."/>
            <person name="Liberton M."/>
            <person name="Min H."/>
            <person name="Sherman L.A."/>
            <person name="Pakrasi H.B."/>
        </authorList>
    </citation>
    <scope>NUCLEOTIDE SEQUENCE [LARGE SCALE GENOMIC DNA]</scope>
    <source>
        <strain evidence="2">PCC 7424</strain>
    </source>
</reference>
<proteinExistence type="predicted"/>
<dbReference type="EMBL" id="CP001291">
    <property type="protein sequence ID" value="ACK71349.1"/>
    <property type="molecule type" value="Genomic_DNA"/>
</dbReference>
<dbReference type="KEGG" id="cyc:PCC7424_2945"/>
<dbReference type="eggNOG" id="ENOG502ZU7E">
    <property type="taxonomic scope" value="Bacteria"/>
</dbReference>
<dbReference type="HOGENOM" id="CLU_1515457_0_0_3"/>